<feature type="domain" description="Glycoside hydrolase family 5" evidence="4">
    <location>
        <begin position="422"/>
        <end position="665"/>
    </location>
</feature>
<dbReference type="SUPFAM" id="SSF51445">
    <property type="entry name" value="(Trans)glycosidases"/>
    <property type="match status" value="1"/>
</dbReference>
<dbReference type="Proteomes" id="UP001243717">
    <property type="component" value="Unassembled WGS sequence"/>
</dbReference>
<reference evidence="5 6" key="1">
    <citation type="submission" date="2023-04" db="EMBL/GenBank/DDBJ databases">
        <title>A novel bacteria isolated from coastal sediment.</title>
        <authorList>
            <person name="Liu X.-J."/>
            <person name="Du Z.-J."/>
        </authorList>
    </citation>
    <scope>NUCLEOTIDE SEQUENCE [LARGE SCALE GENOMIC DNA]</scope>
    <source>
        <strain evidence="5 6">SDUM461004</strain>
    </source>
</reference>
<dbReference type="InterPro" id="IPR017853">
    <property type="entry name" value="GH"/>
</dbReference>
<evidence type="ECO:0000259" key="4">
    <source>
        <dbReference type="Pfam" id="PF00150"/>
    </source>
</evidence>
<sequence>MKHFSIFALSCFLASAAVATPVPGNYDYPEQPGRDALLNTDPSRGLLNDGRAGVDGPSAVWGEWGVREFLVDWNFGQPMQVDSIVLTITRANESSQDVHPQLLKLYPALTSGGGYSAQPLYTIEIPFQAGRLQNVRLDLPGTGLAVARLRMAFETDKKQIVLSEVSFNGRAASRNDIAATQQAMNRSVKAIAEVSSSIPSYHFPDQNGLDHLVNTDPTYSVLTDGHQGTAGNQAVWSKWGTKEMVVDWDFGRSVRIKSMKVAIVHSNPNSENSHASAVSLYGRDTGSEYLLEPDFQSEITFEAVPLQEVRLVFSDGGIVTDAFRTVFQAGRFQVVLSEVTFELEEATKAEAEQAQRARENAQPEVYEPVVWFPSSLSPEARVFGDSIFGVCGHFLHTNAFMSHDSERFNNHWRPSRTLPWLVDGNFNWVRETLYMTPFNAQANTEEKLTQNRQRVEDYIQRYQDRGVKVLLAPMFGGAAVNEDISEYAQWVGSLARRFSAVQAVELHNEPNLKGFWLGTPQQFVDAAREFAGVVKQQAPEVTIIAGSFAGWGGAWNHPDLRALVAGDSELATKYAEEVFKLGLLEFVDAVSAHPYRGVSAPEGGDVIESRTDPEGFEKEVSRYLDMAQKYTPGNKRLPLYLTEIGYSVSDQGYTNVPDEARQADYYARTMLLMLGMRLDGVPLDGVFWYDLKQDEAAGDHYESNFGIVSPNASRPRPAWLTARRVNEFYANNADFVTYDSSNYLSYENGEEVIKSYLWSRKSDEALIVPFWRMNQLQKKDVDFDTVLTLRLPNGVDGDNVTVRLHDLHEDRSREVGVKKADYDNVLIIPLHVTARPAWLEIIEN</sequence>
<evidence type="ECO:0000256" key="1">
    <source>
        <dbReference type="ARBA" id="ARBA00022801"/>
    </source>
</evidence>
<evidence type="ECO:0000256" key="2">
    <source>
        <dbReference type="ARBA" id="ARBA00023295"/>
    </source>
</evidence>
<evidence type="ECO:0000313" key="5">
    <source>
        <dbReference type="EMBL" id="MDQ8194769.1"/>
    </source>
</evidence>
<accession>A0ABU1AIW8</accession>
<keyword evidence="2" id="KW-0326">Glycosidase</keyword>
<proteinExistence type="predicted"/>
<gene>
    <name evidence="5" type="ORF">QEH59_10055</name>
</gene>
<protein>
    <submittedName>
        <fullName evidence="5">Cellulase family glycosylhydrolase</fullName>
    </submittedName>
</protein>
<name>A0ABU1AIW8_9BACT</name>
<comment type="caution">
    <text evidence="5">The sequence shown here is derived from an EMBL/GenBank/DDBJ whole genome shotgun (WGS) entry which is preliminary data.</text>
</comment>
<dbReference type="InterPro" id="IPR001547">
    <property type="entry name" value="Glyco_hydro_5"/>
</dbReference>
<feature type="signal peptide" evidence="3">
    <location>
        <begin position="1"/>
        <end position="19"/>
    </location>
</feature>
<evidence type="ECO:0000313" key="6">
    <source>
        <dbReference type="Proteomes" id="UP001243717"/>
    </source>
</evidence>
<dbReference type="RefSeq" id="WP_308985235.1">
    <property type="nucleotide sequence ID" value="NZ_JARXIC010000014.1"/>
</dbReference>
<feature type="chain" id="PRO_5045214114" evidence="3">
    <location>
        <begin position="20"/>
        <end position="844"/>
    </location>
</feature>
<keyword evidence="3" id="KW-0732">Signal</keyword>
<keyword evidence="1" id="KW-0378">Hydrolase</keyword>
<dbReference type="Gene3D" id="3.20.20.80">
    <property type="entry name" value="Glycosidases"/>
    <property type="match status" value="1"/>
</dbReference>
<organism evidence="5 6">
    <name type="scientific">Thalassobacterium sedimentorum</name>
    <dbReference type="NCBI Taxonomy" id="3041258"/>
    <lineage>
        <taxon>Bacteria</taxon>
        <taxon>Pseudomonadati</taxon>
        <taxon>Verrucomicrobiota</taxon>
        <taxon>Opitutia</taxon>
        <taxon>Puniceicoccales</taxon>
        <taxon>Coraliomargaritaceae</taxon>
        <taxon>Thalassobacterium</taxon>
    </lineage>
</organism>
<dbReference type="Pfam" id="PF00150">
    <property type="entry name" value="Cellulase"/>
    <property type="match status" value="1"/>
</dbReference>
<dbReference type="EMBL" id="JARXIC010000014">
    <property type="protein sequence ID" value="MDQ8194769.1"/>
    <property type="molecule type" value="Genomic_DNA"/>
</dbReference>
<keyword evidence="6" id="KW-1185">Reference proteome</keyword>
<evidence type="ECO:0000256" key="3">
    <source>
        <dbReference type="SAM" id="SignalP"/>
    </source>
</evidence>